<proteinExistence type="predicted"/>
<dbReference type="Proteomes" id="UP001140217">
    <property type="component" value="Unassembled WGS sequence"/>
</dbReference>
<evidence type="ECO:0000313" key="6">
    <source>
        <dbReference type="Proteomes" id="UP001140217"/>
    </source>
</evidence>
<accession>A0A9W8HAC1</accession>
<evidence type="ECO:0000256" key="3">
    <source>
        <dbReference type="PROSITE-ProRule" id="PRU00221"/>
    </source>
</evidence>
<dbReference type="PANTHER" id="PTHR15574">
    <property type="entry name" value="WD REPEAT DOMAIN-CONTAINING FAMILY"/>
    <property type="match status" value="1"/>
</dbReference>
<dbReference type="GO" id="GO:0080008">
    <property type="term" value="C:Cul4-RING E3 ubiquitin ligase complex"/>
    <property type="evidence" value="ECO:0007669"/>
    <property type="project" value="TreeGrafter"/>
</dbReference>
<reference evidence="5" key="1">
    <citation type="submission" date="2022-07" db="EMBL/GenBank/DDBJ databases">
        <title>Phylogenomic reconstructions and comparative analyses of Kickxellomycotina fungi.</title>
        <authorList>
            <person name="Reynolds N.K."/>
            <person name="Stajich J.E."/>
            <person name="Barry K."/>
            <person name="Grigoriev I.V."/>
            <person name="Crous P."/>
            <person name="Smith M.E."/>
        </authorList>
    </citation>
    <scope>NUCLEOTIDE SEQUENCE</scope>
    <source>
        <strain evidence="5">NBRC 105414</strain>
    </source>
</reference>
<dbReference type="GO" id="GO:0005737">
    <property type="term" value="C:cytoplasm"/>
    <property type="evidence" value="ECO:0007669"/>
    <property type="project" value="TreeGrafter"/>
</dbReference>
<dbReference type="SMART" id="SM00320">
    <property type="entry name" value="WD40"/>
    <property type="match status" value="6"/>
</dbReference>
<protein>
    <recommendedName>
        <fullName evidence="7">WD40 repeat-like protein</fullName>
    </recommendedName>
</protein>
<evidence type="ECO:0000256" key="2">
    <source>
        <dbReference type="ARBA" id="ARBA00022737"/>
    </source>
</evidence>
<feature type="compositionally biased region" description="Low complexity" evidence="4">
    <location>
        <begin position="805"/>
        <end position="829"/>
    </location>
</feature>
<dbReference type="AlphaFoldDB" id="A0A9W8HAC1"/>
<dbReference type="InterPro" id="IPR036322">
    <property type="entry name" value="WD40_repeat_dom_sf"/>
</dbReference>
<name>A0A9W8HAC1_9FUNG</name>
<dbReference type="PANTHER" id="PTHR15574:SF40">
    <property type="entry name" value="WD AND TETRATRICOPEPTIDE REPEATS PROTEIN 1"/>
    <property type="match status" value="1"/>
</dbReference>
<dbReference type="PROSITE" id="PS50294">
    <property type="entry name" value="WD_REPEATS_REGION"/>
    <property type="match status" value="1"/>
</dbReference>
<comment type="caution">
    <text evidence="5">The sequence shown here is derived from an EMBL/GenBank/DDBJ whole genome shotgun (WGS) entry which is preliminary data.</text>
</comment>
<dbReference type="InterPro" id="IPR045151">
    <property type="entry name" value="DCAF8"/>
</dbReference>
<dbReference type="Pfam" id="PF00400">
    <property type="entry name" value="WD40"/>
    <property type="match status" value="4"/>
</dbReference>
<evidence type="ECO:0008006" key="7">
    <source>
        <dbReference type="Google" id="ProtNLM"/>
    </source>
</evidence>
<feature type="compositionally biased region" description="Low complexity" evidence="4">
    <location>
        <begin position="1085"/>
        <end position="1095"/>
    </location>
</feature>
<dbReference type="GO" id="GO:0045717">
    <property type="term" value="P:negative regulation of fatty acid biosynthetic process"/>
    <property type="evidence" value="ECO:0007669"/>
    <property type="project" value="TreeGrafter"/>
</dbReference>
<feature type="region of interest" description="Disordered" evidence="4">
    <location>
        <begin position="1070"/>
        <end position="1101"/>
    </location>
</feature>
<keyword evidence="2" id="KW-0677">Repeat</keyword>
<feature type="region of interest" description="Disordered" evidence="4">
    <location>
        <begin position="803"/>
        <end position="870"/>
    </location>
</feature>
<evidence type="ECO:0000256" key="4">
    <source>
        <dbReference type="SAM" id="MobiDB-lite"/>
    </source>
</evidence>
<feature type="compositionally biased region" description="Low complexity" evidence="4">
    <location>
        <begin position="356"/>
        <end position="367"/>
    </location>
</feature>
<dbReference type="OrthoDB" id="2414538at2759"/>
<dbReference type="EMBL" id="JANBUL010000089">
    <property type="protein sequence ID" value="KAJ2781880.1"/>
    <property type="molecule type" value="Genomic_DNA"/>
</dbReference>
<dbReference type="SUPFAM" id="SSF50978">
    <property type="entry name" value="WD40 repeat-like"/>
    <property type="match status" value="1"/>
</dbReference>
<organism evidence="5 6">
    <name type="scientific">Coemansia javaensis</name>
    <dbReference type="NCBI Taxonomy" id="2761396"/>
    <lineage>
        <taxon>Eukaryota</taxon>
        <taxon>Fungi</taxon>
        <taxon>Fungi incertae sedis</taxon>
        <taxon>Zoopagomycota</taxon>
        <taxon>Kickxellomycotina</taxon>
        <taxon>Kickxellomycetes</taxon>
        <taxon>Kickxellales</taxon>
        <taxon>Kickxellaceae</taxon>
        <taxon>Coemansia</taxon>
    </lineage>
</organism>
<feature type="compositionally biased region" description="Low complexity" evidence="4">
    <location>
        <begin position="841"/>
        <end position="860"/>
    </location>
</feature>
<dbReference type="PROSITE" id="PS50082">
    <property type="entry name" value="WD_REPEATS_2"/>
    <property type="match status" value="1"/>
</dbReference>
<gene>
    <name evidence="5" type="ORF">H4R18_002586</name>
</gene>
<feature type="repeat" description="WD" evidence="3">
    <location>
        <begin position="7"/>
        <end position="38"/>
    </location>
</feature>
<keyword evidence="1 3" id="KW-0853">WD repeat</keyword>
<feature type="region of interest" description="Disordered" evidence="4">
    <location>
        <begin position="352"/>
        <end position="373"/>
    </location>
</feature>
<evidence type="ECO:0000256" key="1">
    <source>
        <dbReference type="ARBA" id="ARBA00022574"/>
    </source>
</evidence>
<keyword evidence="6" id="KW-1185">Reference proteome</keyword>
<dbReference type="InterPro" id="IPR015943">
    <property type="entry name" value="WD40/YVTN_repeat-like_dom_sf"/>
</dbReference>
<evidence type="ECO:0000313" key="5">
    <source>
        <dbReference type="EMBL" id="KAJ2781880.1"/>
    </source>
</evidence>
<dbReference type="Gene3D" id="2.130.10.10">
    <property type="entry name" value="YVTN repeat-like/Quinoprotein amine dehydrogenase"/>
    <property type="match status" value="2"/>
</dbReference>
<dbReference type="InterPro" id="IPR001680">
    <property type="entry name" value="WD40_rpt"/>
</dbReference>
<sequence>MELHQTLLGHDGCVNALCWSRDGQHLYSGSDDSTICIWRAAGDGSRLCRFQTGFGERVFDLKTLPQPNGHLLAACSMDSTVKVFDVRRVLDLANAAKIFANTARPAADSALDGSGCCVRTFSAHTGPAKRVAVIPDSPYELLSCSEDGTVRHFDIREQARASEGRLAADYSAVGAEIHALDVNPFRPLIFAAAGSLTSIMVHDRRMARSGATRGRSRPLRGEDWAGDQCIVRLRRSEAEAMDSAAEQVSDEIVTGLRFSRDEPDLMVGSWCYGHIYLFDLRQSRAYAGALGDGAAERGRTRRLPRDWPARPLKRARVAEAFAASGGAGAPRPRAFGRGASLGARVLSREEAPHMYSSSDSDSDSGAGDAHGHGRADRCGFCGRDARGFGRAASALQTRGSSARSLTSAWTESERILVEDAFSAFVSSMASRSLQRALAATSFALRNISSQEGHGSGWPRAAALRLQAGCCAPEEVERAMLAVYTDPGLDRLRVGSVLDNNRACLYATMLRRQWIELFDASLRHIGASRHDPDAMRRIASDAQHLQALWESAWRCSNAALGRNQLNIPAHYNRLLLAWDGARLDVMRFILQLLPLAERQPDSGDDPTQGRLRAEFGDVGHRSKEAHERISACRQDVCDEAAAVHELYRVMSGAGHSGRGSSDDDSDDGAIVAYLVHSGEAFFGVSSEAAGELGRAAAQVQGLLEQSRSLFAAAPPSSAGGTDYESALQEAAAWWRALSAEEHDMDGEDDIFGGVLFRGRSSDNREPHAYVWHRHLCYAEDDGGTRLGLTGADIDDLPTLFAGRGTGAAADTGRSEPASGSSSLSDAPSSGVWPRRAREVVPGAQDAAAYSSGSSDSAVSHDGGPGRPVPVVLPTRRYRGHCSFQTVKDVNFVFGGYVASGSDDGCLFVWDRQTMDVVQIIRGDSEIVNIVESHPTLPLVAVSGIDSEVQIFRLSQGGPSAAHRRNFPMVREAQVLAAGLRSAAARDACLDMIYSADPYLDELERTGHSPLPAGFDFAAFRRRIQQPFPAVSTSLLAQRVQIMRRNEDMRLSGRAHSTLTQQILSNLLFQSGARSSDGEESSGDNRSTSSSASFGYSARDGDE</sequence>